<sequence>MKLIHLSDLHVSTRDDPEYRNLQHIVDHITRHHQDAAIVITGDFVNSAKASEFEVVREALAPLAEHCRLVMTMPGNHDYKLWGNVESDGGPERFFEFREKLTKARAGYPYVMEINGVQLIALDSCMAANDTVDLARGKIGYAQRMQVADYLEMGSPHTRVVMLHHHPFYRDLGLELVDADELLATLAGRCDLLLFGHRHVSAVWSEVFGVGWIVAAGKSTRADASHLHCRVFELEAGIVNYRGNRIALDGSSV</sequence>
<dbReference type="RefSeq" id="WP_141195785.1">
    <property type="nucleotide sequence ID" value="NZ_CP041186.1"/>
</dbReference>
<dbReference type="OrthoDB" id="9784378at2"/>
<reference evidence="6 7" key="1">
    <citation type="submission" date="2019-06" db="EMBL/GenBank/DDBJ databases">
        <title>Persicimonas caeni gen. nov., sp. nov., a predatory bacterium isolated from solar saltern.</title>
        <authorList>
            <person name="Wang S."/>
        </authorList>
    </citation>
    <scope>NUCLEOTIDE SEQUENCE [LARGE SCALE GENOMIC DNA]</scope>
    <source>
        <strain evidence="6 7">YN101</strain>
    </source>
</reference>
<dbReference type="GO" id="GO:0016787">
    <property type="term" value="F:hydrolase activity"/>
    <property type="evidence" value="ECO:0007669"/>
    <property type="project" value="UniProtKB-KW"/>
</dbReference>
<name>A0A4Y6PLU7_PERCE</name>
<evidence type="ECO:0000259" key="5">
    <source>
        <dbReference type="Pfam" id="PF00149"/>
    </source>
</evidence>
<dbReference type="PANTHER" id="PTHR42988:SF2">
    <property type="entry name" value="CYCLIC NUCLEOTIDE PHOSPHODIESTERASE CBUA0032-RELATED"/>
    <property type="match status" value="1"/>
</dbReference>
<evidence type="ECO:0000313" key="6">
    <source>
        <dbReference type="EMBL" id="QDG49286.1"/>
    </source>
</evidence>
<dbReference type="SUPFAM" id="SSF56300">
    <property type="entry name" value="Metallo-dependent phosphatases"/>
    <property type="match status" value="1"/>
</dbReference>
<dbReference type="Pfam" id="PF00149">
    <property type="entry name" value="Metallophos"/>
    <property type="match status" value="1"/>
</dbReference>
<dbReference type="AlphaFoldDB" id="A0A4Y6PLU7"/>
<proteinExistence type="inferred from homology"/>
<gene>
    <name evidence="6" type="ORF">FIV42_00615</name>
</gene>
<dbReference type="InterPro" id="IPR029052">
    <property type="entry name" value="Metallo-depent_PP-like"/>
</dbReference>
<dbReference type="Gene3D" id="3.60.21.10">
    <property type="match status" value="1"/>
</dbReference>
<keyword evidence="3" id="KW-0408">Iron</keyword>
<evidence type="ECO:0000313" key="7">
    <source>
        <dbReference type="Proteomes" id="UP000315995"/>
    </source>
</evidence>
<dbReference type="GO" id="GO:0046872">
    <property type="term" value="F:metal ion binding"/>
    <property type="evidence" value="ECO:0007669"/>
    <property type="project" value="UniProtKB-KW"/>
</dbReference>
<dbReference type="PANTHER" id="PTHR42988">
    <property type="entry name" value="PHOSPHOHYDROLASE"/>
    <property type="match status" value="1"/>
</dbReference>
<feature type="domain" description="Calcineurin-like phosphoesterase" evidence="5">
    <location>
        <begin position="1"/>
        <end position="200"/>
    </location>
</feature>
<dbReference type="InterPro" id="IPR050884">
    <property type="entry name" value="CNP_phosphodiesterase-III"/>
</dbReference>
<evidence type="ECO:0000256" key="4">
    <source>
        <dbReference type="ARBA" id="ARBA00025742"/>
    </source>
</evidence>
<dbReference type="EMBL" id="CP041186">
    <property type="protein sequence ID" value="QDG49286.1"/>
    <property type="molecule type" value="Genomic_DNA"/>
</dbReference>
<evidence type="ECO:0000256" key="1">
    <source>
        <dbReference type="ARBA" id="ARBA00022723"/>
    </source>
</evidence>
<evidence type="ECO:0000256" key="3">
    <source>
        <dbReference type="ARBA" id="ARBA00023004"/>
    </source>
</evidence>
<dbReference type="Proteomes" id="UP000315995">
    <property type="component" value="Chromosome"/>
</dbReference>
<evidence type="ECO:0000256" key="2">
    <source>
        <dbReference type="ARBA" id="ARBA00022801"/>
    </source>
</evidence>
<protein>
    <recommendedName>
        <fullName evidence="5">Calcineurin-like phosphoesterase domain-containing protein</fullName>
    </recommendedName>
</protein>
<accession>A0A5B8XZB0</accession>
<organism evidence="6 7">
    <name type="scientific">Persicimonas caeni</name>
    <dbReference type="NCBI Taxonomy" id="2292766"/>
    <lineage>
        <taxon>Bacteria</taxon>
        <taxon>Deltaproteobacteria</taxon>
        <taxon>Bradymonadales</taxon>
        <taxon>Bradymonadaceae</taxon>
        <taxon>Persicimonas</taxon>
    </lineage>
</organism>
<keyword evidence="7" id="KW-1185">Reference proteome</keyword>
<comment type="similarity">
    <text evidence="4">Belongs to the cyclic nucleotide phosphodiesterase class-III family.</text>
</comment>
<keyword evidence="1" id="KW-0479">Metal-binding</keyword>
<keyword evidence="2" id="KW-0378">Hydrolase</keyword>
<dbReference type="InterPro" id="IPR004843">
    <property type="entry name" value="Calcineurin-like_PHP"/>
</dbReference>
<accession>A0A4Y6PLU7</accession>